<dbReference type="Proteomes" id="UP000825890">
    <property type="component" value="Unassembled WGS sequence"/>
</dbReference>
<dbReference type="Pfam" id="PF00651">
    <property type="entry name" value="BTB"/>
    <property type="match status" value="1"/>
</dbReference>
<organism evidence="2 3">
    <name type="scientific">Cercospora kikuchii</name>
    <dbReference type="NCBI Taxonomy" id="84275"/>
    <lineage>
        <taxon>Eukaryota</taxon>
        <taxon>Fungi</taxon>
        <taxon>Dikarya</taxon>
        <taxon>Ascomycota</taxon>
        <taxon>Pezizomycotina</taxon>
        <taxon>Dothideomycetes</taxon>
        <taxon>Dothideomycetidae</taxon>
        <taxon>Mycosphaerellales</taxon>
        <taxon>Mycosphaerellaceae</taxon>
        <taxon>Cercospora</taxon>
    </lineage>
</organism>
<evidence type="ECO:0000313" key="2">
    <source>
        <dbReference type="EMBL" id="GIZ45954.1"/>
    </source>
</evidence>
<accession>A0A9P3CK63</accession>
<name>A0A9P3CK63_9PEZI</name>
<dbReference type="SUPFAM" id="SSF54695">
    <property type="entry name" value="POZ domain"/>
    <property type="match status" value="1"/>
</dbReference>
<comment type="caution">
    <text evidence="2">The sequence shown here is derived from an EMBL/GenBank/DDBJ whole genome shotgun (WGS) entry which is preliminary data.</text>
</comment>
<feature type="domain" description="BTB" evidence="1">
    <location>
        <begin position="15"/>
        <end position="94"/>
    </location>
</feature>
<dbReference type="OrthoDB" id="5275938at2759"/>
<keyword evidence="3" id="KW-1185">Reference proteome</keyword>
<dbReference type="PROSITE" id="PS50097">
    <property type="entry name" value="BTB"/>
    <property type="match status" value="1"/>
</dbReference>
<dbReference type="Gene3D" id="3.30.710.10">
    <property type="entry name" value="Potassium Channel Kv1.1, Chain A"/>
    <property type="match status" value="1"/>
</dbReference>
<proteinExistence type="predicted"/>
<dbReference type="EMBL" id="BOLY01000006">
    <property type="protein sequence ID" value="GIZ45954.1"/>
    <property type="molecule type" value="Genomic_DNA"/>
</dbReference>
<protein>
    <recommendedName>
        <fullName evidence="1">BTB domain-containing protein</fullName>
    </recommendedName>
</protein>
<evidence type="ECO:0000259" key="1">
    <source>
        <dbReference type="PROSITE" id="PS50097"/>
    </source>
</evidence>
<sequence>MSNINIKTVKVAPDGDVTLLCGDVKKSDGMKIVVSSAILTLGSPVFKAMLSPRFKEGATLAKASSIEIPFPEDDPPALLTLCKLLHLHDVVDEPRTPAQILKLAFLADKYNCCGALRAFYSIWVRKALEATMFVDQFVQLFVASYLMRLSGPFKEIGHKLMFTSGKSVSLRVAGESVGILDDVTVALNREREGLVLMVATVLEKLIKQELGPRAPPRSTHACHHACTYLDDRNNAFGKWLFASFAWPISTITERPLQQVVHSLDTLSSDWLMSTSFCAGRSGKLCCGKLMADAQTVVKELQAVRDKVRAVRRGPCFECVGAGHVPVLGFCDRGH</sequence>
<dbReference type="CDD" id="cd18186">
    <property type="entry name" value="BTB_POZ_ZBTB_KLHL-like"/>
    <property type="match status" value="1"/>
</dbReference>
<dbReference type="InterPro" id="IPR000210">
    <property type="entry name" value="BTB/POZ_dom"/>
</dbReference>
<reference evidence="2 3" key="1">
    <citation type="submission" date="2021-01" db="EMBL/GenBank/DDBJ databases">
        <title>Cercospora kikuchii MAFF 305040 whole genome shotgun sequence.</title>
        <authorList>
            <person name="Kashiwa T."/>
            <person name="Suzuki T."/>
        </authorList>
    </citation>
    <scope>NUCLEOTIDE SEQUENCE [LARGE SCALE GENOMIC DNA]</scope>
    <source>
        <strain evidence="2 3">MAFF 305040</strain>
    </source>
</reference>
<gene>
    <name evidence="2" type="ORF">CKM354_000909900</name>
</gene>
<dbReference type="RefSeq" id="XP_044660441.1">
    <property type="nucleotide sequence ID" value="XM_044804506.1"/>
</dbReference>
<dbReference type="AlphaFoldDB" id="A0A9P3CK63"/>
<evidence type="ECO:0000313" key="3">
    <source>
        <dbReference type="Proteomes" id="UP000825890"/>
    </source>
</evidence>
<dbReference type="GeneID" id="68294674"/>
<dbReference type="InterPro" id="IPR011333">
    <property type="entry name" value="SKP1/BTB/POZ_sf"/>
</dbReference>